<keyword evidence="3" id="KW-1185">Reference proteome</keyword>
<evidence type="ECO:0000256" key="1">
    <source>
        <dbReference type="SAM" id="MobiDB-lite"/>
    </source>
</evidence>
<comment type="caution">
    <text evidence="2">The sequence shown here is derived from an EMBL/GenBank/DDBJ whole genome shotgun (WGS) entry which is preliminary data.</text>
</comment>
<dbReference type="EMBL" id="MU155447">
    <property type="protein sequence ID" value="KAF9473389.1"/>
    <property type="molecule type" value="Genomic_DNA"/>
</dbReference>
<dbReference type="Proteomes" id="UP000807469">
    <property type="component" value="Unassembled WGS sequence"/>
</dbReference>
<feature type="region of interest" description="Disordered" evidence="1">
    <location>
        <begin position="1"/>
        <end position="77"/>
    </location>
</feature>
<sequence>MPVGISGGYSKPTTPNQSTPMISFPNTSRNYRESPGLLPVSASTDDESVGPTAEIKKPVTGPREPKGPKNDGDESEM</sequence>
<feature type="compositionally biased region" description="Basic and acidic residues" evidence="1">
    <location>
        <begin position="63"/>
        <end position="77"/>
    </location>
</feature>
<dbReference type="AlphaFoldDB" id="A0A9P5YQ35"/>
<gene>
    <name evidence="2" type="ORF">BDN70DRAFT_997671</name>
</gene>
<evidence type="ECO:0000313" key="2">
    <source>
        <dbReference type="EMBL" id="KAF9473389.1"/>
    </source>
</evidence>
<evidence type="ECO:0000313" key="3">
    <source>
        <dbReference type="Proteomes" id="UP000807469"/>
    </source>
</evidence>
<feature type="compositionally biased region" description="Polar residues" evidence="1">
    <location>
        <begin position="11"/>
        <end position="29"/>
    </location>
</feature>
<proteinExistence type="predicted"/>
<reference evidence="2" key="1">
    <citation type="submission" date="2020-11" db="EMBL/GenBank/DDBJ databases">
        <authorList>
            <consortium name="DOE Joint Genome Institute"/>
            <person name="Ahrendt S."/>
            <person name="Riley R."/>
            <person name="Andreopoulos W."/>
            <person name="Labutti K."/>
            <person name="Pangilinan J."/>
            <person name="Ruiz-Duenas F.J."/>
            <person name="Barrasa J.M."/>
            <person name="Sanchez-Garcia M."/>
            <person name="Camarero S."/>
            <person name="Miyauchi S."/>
            <person name="Serrano A."/>
            <person name="Linde D."/>
            <person name="Babiker R."/>
            <person name="Drula E."/>
            <person name="Ayuso-Fernandez I."/>
            <person name="Pacheco R."/>
            <person name="Padilla G."/>
            <person name="Ferreira P."/>
            <person name="Barriuso J."/>
            <person name="Kellner H."/>
            <person name="Castanera R."/>
            <person name="Alfaro M."/>
            <person name="Ramirez L."/>
            <person name="Pisabarro A.G."/>
            <person name="Kuo A."/>
            <person name="Tritt A."/>
            <person name="Lipzen A."/>
            <person name="He G."/>
            <person name="Yan M."/>
            <person name="Ng V."/>
            <person name="Cullen D."/>
            <person name="Martin F."/>
            <person name="Rosso M.-N."/>
            <person name="Henrissat B."/>
            <person name="Hibbett D."/>
            <person name="Martinez A.T."/>
            <person name="Grigoriev I.V."/>
        </authorList>
    </citation>
    <scope>NUCLEOTIDE SEQUENCE</scope>
    <source>
        <strain evidence="2">CIRM-BRFM 674</strain>
    </source>
</reference>
<protein>
    <submittedName>
        <fullName evidence="2">Uncharacterized protein</fullName>
    </submittedName>
</protein>
<name>A0A9P5YQ35_9AGAR</name>
<accession>A0A9P5YQ35</accession>
<organism evidence="2 3">
    <name type="scientific">Pholiota conissans</name>
    <dbReference type="NCBI Taxonomy" id="109636"/>
    <lineage>
        <taxon>Eukaryota</taxon>
        <taxon>Fungi</taxon>
        <taxon>Dikarya</taxon>
        <taxon>Basidiomycota</taxon>
        <taxon>Agaricomycotina</taxon>
        <taxon>Agaricomycetes</taxon>
        <taxon>Agaricomycetidae</taxon>
        <taxon>Agaricales</taxon>
        <taxon>Agaricineae</taxon>
        <taxon>Strophariaceae</taxon>
        <taxon>Pholiota</taxon>
    </lineage>
</organism>